<keyword evidence="8 13" id="KW-0786">Thiamine pyrophosphate</keyword>
<feature type="compositionally biased region" description="Polar residues" evidence="16">
    <location>
        <begin position="1"/>
        <end position="13"/>
    </location>
</feature>
<evidence type="ECO:0000256" key="7">
    <source>
        <dbReference type="ARBA" id="ARBA00022842"/>
    </source>
</evidence>
<evidence type="ECO:0000256" key="10">
    <source>
        <dbReference type="ARBA" id="ARBA00053086"/>
    </source>
</evidence>
<feature type="site" description="Important for catalytic activity" evidence="15">
    <location>
        <position position="341"/>
    </location>
</feature>
<feature type="binding site" evidence="12">
    <location>
        <position position="341"/>
    </location>
    <ligand>
        <name>substrate</name>
    </ligand>
</feature>
<sequence>MASSSSLTLSQAMLSRAATPRHGSETTSSSRSSFLPSLSGLKSTCTTMSPISRCRSITPATRLPIIASAAVERLDKTDTALIDKSVNTIRFLAIDAVEKANSGHPGLPMGCAPMGHVLYDEIMRYNPKNPYWFNRDRFVLSAGHGCMLQYALLHLAGYDSVKEEDLKSFRQWGSKTPGHPENFETPGVEVTTGPLGQGIANAVGLALAEKHLAARYNKPDAEIVDHYTYVIIGDGCQMEGISNEACSLAGHWGLGKLIAFYDDNHISIDGDTEIAFTESVDSRFEGLGWHVIWVKNGNTGYDEIRAAIKEAKAVKDKPTLIKVTTTIGFGSPNKANSYSVHGSALGAKEVEATRKNLGWPHEPFHVPEDVKNHWSRHVPEGASFEAEWNTKFAEYEKRYPEEAAELKSIITGELPAGWEKALPTYTPESHADATRNLSQQNLNALAKVLPGLLGGSADLASSNMTLLKMFGDFQKNTPEERNIRFGVREHGMGAICNGIALHSPGIIPYCATFFVFTDYMRAAMRISALSEAGVIYVMTHDSIGLGEDGPTHQPIEHLASFRAMPNILMLRPADGNETAASYKVAVLNRQRPSVIALSRQKLAQLPGTSIEGVEKGGYIISDNSSNNKPDVILIGTGSELEIAAKAGDQLRNEGKKVRVVSFVSWELFDEQSDEYKESVLPAAVTARVSIEAATTFGWEKIVGSKGKSIGIDRFGASAPAGKIYKEFGITAEAIIAAAKELF</sequence>
<feature type="active site" description="Proton donor" evidence="11">
    <location>
        <position position="489"/>
    </location>
</feature>
<dbReference type="SMART" id="SM00861">
    <property type="entry name" value="Transket_pyr"/>
    <property type="match status" value="1"/>
</dbReference>
<reference evidence="18 19" key="1">
    <citation type="journal article" date="2015" name="Proc. Natl. Acad. Sci. U.S.A.">
        <title>The resurrection genome of Boea hygrometrica: A blueprint for survival of dehydration.</title>
        <authorList>
            <person name="Xiao L."/>
            <person name="Yang G."/>
            <person name="Zhang L."/>
            <person name="Yang X."/>
            <person name="Zhao S."/>
            <person name="Ji Z."/>
            <person name="Zhou Q."/>
            <person name="Hu M."/>
            <person name="Wang Y."/>
            <person name="Chen M."/>
            <person name="Xu Y."/>
            <person name="Jin H."/>
            <person name="Xiao X."/>
            <person name="Hu G."/>
            <person name="Bao F."/>
            <person name="Hu Y."/>
            <person name="Wan P."/>
            <person name="Li L."/>
            <person name="Deng X."/>
            <person name="Kuang T."/>
            <person name="Xiang C."/>
            <person name="Zhu J.K."/>
            <person name="Oliver M.J."/>
            <person name="He Y."/>
        </authorList>
    </citation>
    <scope>NUCLEOTIDE SEQUENCE [LARGE SCALE GENOMIC DNA]</scope>
    <source>
        <strain evidence="19">cv. XS01</strain>
    </source>
</reference>
<dbReference type="InterPro" id="IPR049557">
    <property type="entry name" value="Transketolase_CS"/>
</dbReference>
<keyword evidence="6 14" id="KW-0479">Metal-binding</keyword>
<feature type="binding site" evidence="14">
    <location>
        <position position="234"/>
    </location>
    <ligand>
        <name>Mg(2+)</name>
        <dbReference type="ChEBI" id="CHEBI:18420"/>
    </ligand>
</feature>
<feature type="binding site" evidence="12">
    <location>
        <position position="435"/>
    </location>
    <ligand>
        <name>substrate</name>
    </ligand>
</feature>
<feature type="binding site" evidence="12">
    <location>
        <position position="104"/>
    </location>
    <ligand>
        <name>substrate</name>
    </ligand>
</feature>
<evidence type="ECO:0000256" key="15">
    <source>
        <dbReference type="PIRSR" id="PIRSR605478-5"/>
    </source>
</evidence>
<feature type="binding site" evidence="13">
    <location>
        <position position="341"/>
    </location>
    <ligand>
        <name>thiamine diphosphate</name>
        <dbReference type="ChEBI" id="CHEBI:58937"/>
    </ligand>
</feature>
<evidence type="ECO:0000256" key="12">
    <source>
        <dbReference type="PIRSR" id="PIRSR605478-2"/>
    </source>
</evidence>
<dbReference type="GO" id="GO:0006098">
    <property type="term" value="P:pentose-phosphate shunt"/>
    <property type="evidence" value="ECO:0007669"/>
    <property type="project" value="TreeGrafter"/>
</dbReference>
<protein>
    <recommendedName>
        <fullName evidence="4">transketolase</fullName>
        <ecNumber evidence="4">2.2.1.1</ecNumber>
    </recommendedName>
</protein>
<dbReference type="InterPro" id="IPR005474">
    <property type="entry name" value="Transketolase_N"/>
</dbReference>
<dbReference type="CDD" id="cd02012">
    <property type="entry name" value="TPP_TK"/>
    <property type="match status" value="1"/>
</dbReference>
<evidence type="ECO:0000256" key="2">
    <source>
        <dbReference type="ARBA" id="ARBA00007131"/>
    </source>
</evidence>
<evidence type="ECO:0000256" key="1">
    <source>
        <dbReference type="ARBA" id="ARBA00001941"/>
    </source>
</evidence>
<dbReference type="OrthoDB" id="10267175at2759"/>
<name>A0A2Z7CRQ6_9LAMI</name>
<dbReference type="NCBIfam" id="TIGR00232">
    <property type="entry name" value="tktlase_bact"/>
    <property type="match status" value="1"/>
</dbReference>
<dbReference type="GO" id="GO:0046872">
    <property type="term" value="F:metal ion binding"/>
    <property type="evidence" value="ECO:0007669"/>
    <property type="project" value="UniProtKB-KW"/>
</dbReference>
<comment type="cofactor">
    <cofactor evidence="13">
        <name>thiamine diphosphate</name>
        <dbReference type="ChEBI" id="CHEBI:58937"/>
    </cofactor>
    <text evidence="13">Binds 1 thiamine pyrophosphate per subunit. During the reaction, the substrate forms a covalent intermediate with the cofactor.</text>
</comment>
<comment type="subunit">
    <text evidence="3">Homodimer.</text>
</comment>
<evidence type="ECO:0000256" key="8">
    <source>
        <dbReference type="ARBA" id="ARBA00023052"/>
    </source>
</evidence>
<dbReference type="GO" id="GO:0004802">
    <property type="term" value="F:transketolase activity"/>
    <property type="evidence" value="ECO:0007669"/>
    <property type="project" value="UniProtKB-EC"/>
</dbReference>
<dbReference type="InterPro" id="IPR009014">
    <property type="entry name" value="Transketo_C/PFOR_II"/>
</dbReference>
<feature type="binding site" evidence="14">
    <location>
        <position position="264"/>
    </location>
    <ligand>
        <name>Mg(2+)</name>
        <dbReference type="ChEBI" id="CHEBI:18420"/>
    </ligand>
</feature>
<feature type="binding site" evidence="12">
    <location>
        <position position="552"/>
    </location>
    <ligand>
        <name>substrate</name>
    </ligand>
</feature>
<dbReference type="FunFam" id="3.40.50.920:FF:000003">
    <property type="entry name" value="Transketolase"/>
    <property type="match status" value="1"/>
</dbReference>
<keyword evidence="7 14" id="KW-0460">Magnesium</keyword>
<dbReference type="Proteomes" id="UP000250235">
    <property type="component" value="Unassembled WGS sequence"/>
</dbReference>
<evidence type="ECO:0000256" key="13">
    <source>
        <dbReference type="PIRSR" id="PIRSR605478-3"/>
    </source>
</evidence>
<feature type="binding site" evidence="13">
    <location>
        <position position="264"/>
    </location>
    <ligand>
        <name>thiamine diphosphate</name>
        <dbReference type="ChEBI" id="CHEBI:58937"/>
    </ligand>
</feature>
<dbReference type="PANTHER" id="PTHR43522">
    <property type="entry name" value="TRANSKETOLASE"/>
    <property type="match status" value="1"/>
</dbReference>
<feature type="binding site" evidence="13">
    <location>
        <position position="144"/>
    </location>
    <ligand>
        <name>thiamine diphosphate</name>
        <dbReference type="ChEBI" id="CHEBI:58937"/>
    </ligand>
</feature>
<dbReference type="Pfam" id="PF02779">
    <property type="entry name" value="Transket_pyr"/>
    <property type="match status" value="1"/>
</dbReference>
<dbReference type="InterPro" id="IPR029061">
    <property type="entry name" value="THDP-binding"/>
</dbReference>
<evidence type="ECO:0000256" key="14">
    <source>
        <dbReference type="PIRSR" id="PIRSR605478-4"/>
    </source>
</evidence>
<organism evidence="18 19">
    <name type="scientific">Dorcoceras hygrometricum</name>
    <dbReference type="NCBI Taxonomy" id="472368"/>
    <lineage>
        <taxon>Eukaryota</taxon>
        <taxon>Viridiplantae</taxon>
        <taxon>Streptophyta</taxon>
        <taxon>Embryophyta</taxon>
        <taxon>Tracheophyta</taxon>
        <taxon>Spermatophyta</taxon>
        <taxon>Magnoliopsida</taxon>
        <taxon>eudicotyledons</taxon>
        <taxon>Gunneridae</taxon>
        <taxon>Pentapetalae</taxon>
        <taxon>asterids</taxon>
        <taxon>lamiids</taxon>
        <taxon>Lamiales</taxon>
        <taxon>Gesneriaceae</taxon>
        <taxon>Didymocarpoideae</taxon>
        <taxon>Trichosporeae</taxon>
        <taxon>Loxocarpinae</taxon>
        <taxon>Dorcoceras</taxon>
    </lineage>
</organism>
<dbReference type="SUPFAM" id="SSF52922">
    <property type="entry name" value="TK C-terminal domain-like"/>
    <property type="match status" value="1"/>
</dbReference>
<keyword evidence="19" id="KW-1185">Reference proteome</keyword>
<feature type="binding site" evidence="13">
    <location>
        <begin position="193"/>
        <end position="195"/>
    </location>
    <ligand>
        <name>thiamine diphosphate</name>
        <dbReference type="ChEBI" id="CHEBI:58937"/>
    </ligand>
</feature>
<evidence type="ECO:0000256" key="4">
    <source>
        <dbReference type="ARBA" id="ARBA00013152"/>
    </source>
</evidence>
<dbReference type="EMBL" id="KQ995302">
    <property type="protein sequence ID" value="KZV47344.1"/>
    <property type="molecule type" value="Genomic_DNA"/>
</dbReference>
<gene>
    <name evidence="18" type="ORF">F511_30164</name>
</gene>
<feature type="binding site" evidence="13">
    <location>
        <position position="516"/>
    </location>
    <ligand>
        <name>thiamine diphosphate</name>
        <dbReference type="ChEBI" id="CHEBI:58937"/>
    </ligand>
</feature>
<dbReference type="CDD" id="cd07033">
    <property type="entry name" value="TPP_PYR_DXS_TK_like"/>
    <property type="match status" value="1"/>
</dbReference>
<proteinExistence type="inferred from homology"/>
<dbReference type="Gene3D" id="3.40.50.970">
    <property type="match status" value="2"/>
</dbReference>
<dbReference type="PROSITE" id="PS00801">
    <property type="entry name" value="TRANSKETOLASE_1"/>
    <property type="match status" value="1"/>
</dbReference>
<evidence type="ECO:0000313" key="19">
    <source>
        <dbReference type="Proteomes" id="UP000250235"/>
    </source>
</evidence>
<evidence type="ECO:0000256" key="16">
    <source>
        <dbReference type="SAM" id="MobiDB-lite"/>
    </source>
</evidence>
<dbReference type="FunFam" id="3.40.50.970:FF:000004">
    <property type="entry name" value="Transketolase"/>
    <property type="match status" value="1"/>
</dbReference>
<feature type="region of interest" description="Disordered" evidence="16">
    <location>
        <begin position="1"/>
        <end position="35"/>
    </location>
</feature>
<dbReference type="InterPro" id="IPR055152">
    <property type="entry name" value="Transketolase-like_C_2"/>
</dbReference>
<dbReference type="InterPro" id="IPR020826">
    <property type="entry name" value="Transketolase_BS"/>
</dbReference>
<feature type="binding site" evidence="14">
    <location>
        <position position="266"/>
    </location>
    <ligand>
        <name>Mg(2+)</name>
        <dbReference type="ChEBI" id="CHEBI:18420"/>
    </ligand>
</feature>
<dbReference type="AlphaFoldDB" id="A0A2Z7CRQ6"/>
<dbReference type="SUPFAM" id="SSF52518">
    <property type="entry name" value="Thiamin diphosphate-binding fold (THDP-binding)"/>
    <property type="match status" value="2"/>
</dbReference>
<dbReference type="PANTHER" id="PTHR43522:SF2">
    <property type="entry name" value="TRANSKETOLASE 1-RELATED"/>
    <property type="match status" value="1"/>
</dbReference>
<keyword evidence="5" id="KW-0808">Transferase</keyword>
<feature type="binding site" evidence="12">
    <location>
        <position position="548"/>
    </location>
    <ligand>
        <name>substrate</name>
    </ligand>
</feature>
<feature type="domain" description="Transketolase-like pyrimidine-binding" evidence="17">
    <location>
        <begin position="432"/>
        <end position="604"/>
    </location>
</feature>
<dbReference type="GO" id="GO:0009507">
    <property type="term" value="C:chloroplast"/>
    <property type="evidence" value="ECO:0007669"/>
    <property type="project" value="UniProtKB-ARBA"/>
</dbReference>
<dbReference type="InterPro" id="IPR005475">
    <property type="entry name" value="Transketolase-like_Pyr-bd"/>
</dbReference>
<evidence type="ECO:0000256" key="6">
    <source>
        <dbReference type="ARBA" id="ARBA00022723"/>
    </source>
</evidence>
<dbReference type="InterPro" id="IPR005478">
    <property type="entry name" value="Transketolase_bac-like"/>
</dbReference>
<feature type="binding site" evidence="13">
    <location>
        <position position="235"/>
    </location>
    <ligand>
        <name>thiamine diphosphate</name>
        <dbReference type="ChEBI" id="CHEBI:58937"/>
    </ligand>
</feature>
<feature type="site" description="Important for catalytic activity" evidence="15">
    <location>
        <position position="104"/>
    </location>
</feature>
<feature type="compositionally biased region" description="Low complexity" evidence="16">
    <location>
        <begin position="25"/>
        <end position="35"/>
    </location>
</feature>
<feature type="binding site" evidence="12">
    <location>
        <position position="462"/>
    </location>
    <ligand>
        <name>substrate</name>
    </ligand>
</feature>
<dbReference type="Pfam" id="PF00456">
    <property type="entry name" value="Transketolase_N"/>
    <property type="match status" value="1"/>
</dbReference>
<feature type="binding site" evidence="12">
    <location>
        <position position="599"/>
    </location>
    <ligand>
        <name>substrate</name>
    </ligand>
</feature>
<comment type="similarity">
    <text evidence="2">Belongs to the transketolase family.</text>
</comment>
<evidence type="ECO:0000256" key="3">
    <source>
        <dbReference type="ARBA" id="ARBA00011738"/>
    </source>
</evidence>
<dbReference type="InterPro" id="IPR033247">
    <property type="entry name" value="Transketolase_fam"/>
</dbReference>
<evidence type="ECO:0000256" key="11">
    <source>
        <dbReference type="PIRSR" id="PIRSR605478-1"/>
    </source>
</evidence>
<dbReference type="FunFam" id="3.40.50.970:FF:000003">
    <property type="entry name" value="Transketolase"/>
    <property type="match status" value="1"/>
</dbReference>
<comment type="cofactor">
    <cofactor evidence="14">
        <name>Mg(2+)</name>
        <dbReference type="ChEBI" id="CHEBI:18420"/>
    </cofactor>
    <text evidence="14">Binds 1 Mg(2+) ion per subunit. Can also utilize other divalent metal cations, such as Ca(2+), Mn(2+) and Co(2+).</text>
</comment>
<accession>A0A2Z7CRQ6</accession>
<feature type="binding site" evidence="12">
    <location>
        <position position="540"/>
    </location>
    <ligand>
        <name>substrate</name>
    </ligand>
</feature>
<dbReference type="EC" id="2.2.1.1" evidence="4"/>
<evidence type="ECO:0000256" key="9">
    <source>
        <dbReference type="ARBA" id="ARBA00049473"/>
    </source>
</evidence>
<evidence type="ECO:0000259" key="17">
    <source>
        <dbReference type="SMART" id="SM00861"/>
    </source>
</evidence>
<evidence type="ECO:0000313" key="18">
    <source>
        <dbReference type="EMBL" id="KZV47344.1"/>
    </source>
</evidence>
<dbReference type="GO" id="GO:0005829">
    <property type="term" value="C:cytosol"/>
    <property type="evidence" value="ECO:0007669"/>
    <property type="project" value="TreeGrafter"/>
</dbReference>
<dbReference type="PROSITE" id="PS00802">
    <property type="entry name" value="TRANSKETOLASE_2"/>
    <property type="match status" value="1"/>
</dbReference>
<dbReference type="Pfam" id="PF22613">
    <property type="entry name" value="Transketolase_C_1"/>
    <property type="match status" value="1"/>
</dbReference>
<comment type="function">
    <text evidence="10">Could be involved in the conversion of sugars, which are a major phenomenon in the rehydration process.</text>
</comment>
<comment type="cofactor">
    <cofactor evidence="1">
        <name>Co(2+)</name>
        <dbReference type="ChEBI" id="CHEBI:48828"/>
    </cofactor>
</comment>
<evidence type="ECO:0000256" key="5">
    <source>
        <dbReference type="ARBA" id="ARBA00022679"/>
    </source>
</evidence>
<comment type="catalytic activity">
    <reaction evidence="9">
        <text>D-sedoheptulose 7-phosphate + D-glyceraldehyde 3-phosphate = aldehydo-D-ribose 5-phosphate + D-xylulose 5-phosphate</text>
        <dbReference type="Rhea" id="RHEA:10508"/>
        <dbReference type="ChEBI" id="CHEBI:57483"/>
        <dbReference type="ChEBI" id="CHEBI:57737"/>
        <dbReference type="ChEBI" id="CHEBI:58273"/>
        <dbReference type="ChEBI" id="CHEBI:59776"/>
        <dbReference type="EC" id="2.2.1.1"/>
    </reaction>
</comment>
<dbReference type="Gene3D" id="3.40.50.920">
    <property type="match status" value="1"/>
</dbReference>